<evidence type="ECO:0000313" key="9">
    <source>
        <dbReference type="Proteomes" id="UP001582793"/>
    </source>
</evidence>
<comment type="caution">
    <text evidence="8">The sequence shown here is derived from an EMBL/GenBank/DDBJ whole genome shotgun (WGS) entry which is preliminary data.</text>
</comment>
<evidence type="ECO:0000256" key="3">
    <source>
        <dbReference type="ARBA" id="ARBA00022694"/>
    </source>
</evidence>
<dbReference type="InterPro" id="IPR012795">
    <property type="entry name" value="tRNA_Ile_lys_synt_N"/>
</dbReference>
<evidence type="ECO:0000313" key="8">
    <source>
        <dbReference type="EMBL" id="MFB6398561.1"/>
    </source>
</evidence>
<evidence type="ECO:0000256" key="6">
    <source>
        <dbReference type="ARBA" id="ARBA00048539"/>
    </source>
</evidence>
<dbReference type="InterPro" id="IPR014729">
    <property type="entry name" value="Rossmann-like_a/b/a_fold"/>
</dbReference>
<dbReference type="InterPro" id="IPR011063">
    <property type="entry name" value="TilS/TtcA_N"/>
</dbReference>
<dbReference type="NCBIfam" id="TIGR02432">
    <property type="entry name" value="lysidine_TilS_N"/>
    <property type="match status" value="1"/>
</dbReference>
<keyword evidence="2 8" id="KW-0436">Ligase</keyword>
<name>A0ABV5D3E9_9ACTN</name>
<dbReference type="GO" id="GO:0032267">
    <property type="term" value="F:tRNA(Ile)-lysidine synthase activity"/>
    <property type="evidence" value="ECO:0007669"/>
    <property type="project" value="UniProtKB-EC"/>
</dbReference>
<keyword evidence="4" id="KW-0547">Nucleotide-binding</keyword>
<dbReference type="PANTHER" id="PTHR43033">
    <property type="entry name" value="TRNA(ILE)-LYSIDINE SYNTHASE-RELATED"/>
    <property type="match status" value="1"/>
</dbReference>
<dbReference type="CDD" id="cd01992">
    <property type="entry name" value="TilS_N"/>
    <property type="match status" value="1"/>
</dbReference>
<reference evidence="8 9" key="1">
    <citation type="submission" date="2024-04" db="EMBL/GenBank/DDBJ databases">
        <title>Polymorphospora sp. isolated from Baiyangdian Lake in Xiong'an New Area.</title>
        <authorList>
            <person name="Zhang X."/>
            <person name="Liu J."/>
        </authorList>
    </citation>
    <scope>NUCLEOTIDE SEQUENCE [LARGE SCALE GENOMIC DNA]</scope>
    <source>
        <strain evidence="8 9">2-325</strain>
    </source>
</reference>
<dbReference type="Proteomes" id="UP001582793">
    <property type="component" value="Unassembled WGS sequence"/>
</dbReference>
<keyword evidence="9" id="KW-1185">Reference proteome</keyword>
<protein>
    <recommendedName>
        <fullName evidence="1">tRNA(Ile)-lysidine synthetase</fullName>
        <ecNumber evidence="1">6.3.4.19</ecNumber>
    </recommendedName>
</protein>
<keyword evidence="3" id="KW-0819">tRNA processing</keyword>
<comment type="catalytic activity">
    <reaction evidence="6">
        <text>cytidine(34) in tRNA(Ile2) + L-lysine + ATP = lysidine(34) in tRNA(Ile2) + AMP + diphosphate + H(+)</text>
        <dbReference type="Rhea" id="RHEA:43744"/>
        <dbReference type="Rhea" id="RHEA-COMP:10625"/>
        <dbReference type="Rhea" id="RHEA-COMP:10670"/>
        <dbReference type="ChEBI" id="CHEBI:15378"/>
        <dbReference type="ChEBI" id="CHEBI:30616"/>
        <dbReference type="ChEBI" id="CHEBI:32551"/>
        <dbReference type="ChEBI" id="CHEBI:33019"/>
        <dbReference type="ChEBI" id="CHEBI:82748"/>
        <dbReference type="ChEBI" id="CHEBI:83665"/>
        <dbReference type="ChEBI" id="CHEBI:456215"/>
        <dbReference type="EC" id="6.3.4.19"/>
    </reaction>
</comment>
<accession>A0ABV5D3E9</accession>
<evidence type="ECO:0000256" key="2">
    <source>
        <dbReference type="ARBA" id="ARBA00022598"/>
    </source>
</evidence>
<evidence type="ECO:0000259" key="7">
    <source>
        <dbReference type="Pfam" id="PF01171"/>
    </source>
</evidence>
<dbReference type="RefSeq" id="WP_375737295.1">
    <property type="nucleotide sequence ID" value="NZ_JBCGDC010000276.1"/>
</dbReference>
<organism evidence="8 9">
    <name type="scientific">Polymorphospora lycopeni</name>
    <dbReference type="NCBI Taxonomy" id="3140240"/>
    <lineage>
        <taxon>Bacteria</taxon>
        <taxon>Bacillati</taxon>
        <taxon>Actinomycetota</taxon>
        <taxon>Actinomycetes</taxon>
        <taxon>Micromonosporales</taxon>
        <taxon>Micromonosporaceae</taxon>
        <taxon>Polymorphospora</taxon>
    </lineage>
</organism>
<dbReference type="PANTHER" id="PTHR43033:SF1">
    <property type="entry name" value="TRNA(ILE)-LYSIDINE SYNTHASE-RELATED"/>
    <property type="match status" value="1"/>
</dbReference>
<gene>
    <name evidence="8" type="primary">tilS</name>
    <name evidence="8" type="ORF">AAFH96_36675</name>
</gene>
<dbReference type="EMBL" id="JBCGDC010000276">
    <property type="protein sequence ID" value="MFB6398561.1"/>
    <property type="molecule type" value="Genomic_DNA"/>
</dbReference>
<evidence type="ECO:0000256" key="4">
    <source>
        <dbReference type="ARBA" id="ARBA00022741"/>
    </source>
</evidence>
<dbReference type="HAMAP" id="MF_01161">
    <property type="entry name" value="tRNA_Ile_lys_synt"/>
    <property type="match status" value="1"/>
</dbReference>
<evidence type="ECO:0000256" key="5">
    <source>
        <dbReference type="ARBA" id="ARBA00022840"/>
    </source>
</evidence>
<evidence type="ECO:0000256" key="1">
    <source>
        <dbReference type="ARBA" id="ARBA00013267"/>
    </source>
</evidence>
<dbReference type="Gene3D" id="3.40.50.620">
    <property type="entry name" value="HUPs"/>
    <property type="match status" value="1"/>
</dbReference>
<sequence length="268" mass="27078">MAVLAAPVAAVRLAVRRALDQVGSAPIPDPPAATDPVPGTRRARVLVACSGGADSLALAAAAVFVGPRQGVDVGLVTVDHGLQAGSARRARAVADWAGRAGFAPVEVATVEVAGRPGGPEAAARDARYEALVSAAHRHRAGTVLLGHTRDDQAETVLLALARGAGPRGLAGMPAVRVLDGIALCRPLLDVTRAQTRAACAALDLTPWDDPHNTDPSYARARVRSDLLPALVEALGPGVVGNLARTAALVAADTAALDALAADHLAAAR</sequence>
<proteinExistence type="inferred from homology"/>
<feature type="domain" description="tRNA(Ile)-lysidine/2-thiocytidine synthase N-terminal" evidence="7">
    <location>
        <begin position="45"/>
        <end position="224"/>
    </location>
</feature>
<dbReference type="EC" id="6.3.4.19" evidence="1"/>
<dbReference type="SUPFAM" id="SSF52402">
    <property type="entry name" value="Adenine nucleotide alpha hydrolases-like"/>
    <property type="match status" value="1"/>
</dbReference>
<keyword evidence="5" id="KW-0067">ATP-binding</keyword>
<dbReference type="Pfam" id="PF01171">
    <property type="entry name" value="ATP_bind_3"/>
    <property type="match status" value="1"/>
</dbReference>
<feature type="non-terminal residue" evidence="8">
    <location>
        <position position="268"/>
    </location>
</feature>
<dbReference type="InterPro" id="IPR012094">
    <property type="entry name" value="tRNA_Ile_lys_synt"/>
</dbReference>